<comment type="caution">
    <text evidence="2">The sequence shown here is derived from an EMBL/GenBank/DDBJ whole genome shotgun (WGS) entry which is preliminary data.</text>
</comment>
<dbReference type="EMBL" id="VLKN01000003">
    <property type="protein sequence ID" value="TWI03653.1"/>
    <property type="molecule type" value="Genomic_DNA"/>
</dbReference>
<keyword evidence="3" id="KW-1185">Reference proteome</keyword>
<proteinExistence type="predicted"/>
<feature type="chain" id="PRO_5022048342" description="DUF5329 domain-containing protein" evidence="1">
    <location>
        <begin position="29"/>
        <end position="131"/>
    </location>
</feature>
<accession>A0A562L7N7</accession>
<organism evidence="2 3">
    <name type="scientific">Luteimonas cucumeris</name>
    <dbReference type="NCBI Taxonomy" id="985012"/>
    <lineage>
        <taxon>Bacteria</taxon>
        <taxon>Pseudomonadati</taxon>
        <taxon>Pseudomonadota</taxon>
        <taxon>Gammaproteobacteria</taxon>
        <taxon>Lysobacterales</taxon>
        <taxon>Lysobacteraceae</taxon>
        <taxon>Luteimonas</taxon>
    </lineage>
</organism>
<dbReference type="Pfam" id="PF17263">
    <property type="entry name" value="DUF5329"/>
    <property type="match status" value="1"/>
</dbReference>
<name>A0A562L7N7_9GAMM</name>
<gene>
    <name evidence="2" type="ORF">IP90_01467</name>
</gene>
<reference evidence="2 3" key="1">
    <citation type="journal article" date="2015" name="Stand. Genomic Sci.">
        <title>Genomic Encyclopedia of Bacterial and Archaeal Type Strains, Phase III: the genomes of soil and plant-associated and newly described type strains.</title>
        <authorList>
            <person name="Whitman W.B."/>
            <person name="Woyke T."/>
            <person name="Klenk H.P."/>
            <person name="Zhou Y."/>
            <person name="Lilburn T.G."/>
            <person name="Beck B.J."/>
            <person name="De Vos P."/>
            <person name="Vandamme P."/>
            <person name="Eisen J.A."/>
            <person name="Garrity G."/>
            <person name="Hugenholtz P."/>
            <person name="Kyrpides N.C."/>
        </authorList>
    </citation>
    <scope>NUCLEOTIDE SEQUENCE [LARGE SCALE GENOMIC DNA]</scope>
    <source>
        <strain evidence="2 3">CGMCC 1.10821</strain>
    </source>
</reference>
<sequence length="131" mass="14586">MAGEAFRLMMRAGLACVLALLLSPQLRAAEASPDAQAEIAGLIEALGSSDCRFERNGKWYEAGEAKAHLQRKYDWMRRRDLATSSEQFIERAASHSSVSGRPYHVQCPGQAPQVAADWFRQQLQRLRAAPK</sequence>
<dbReference type="AlphaFoldDB" id="A0A562L7N7"/>
<evidence type="ECO:0000313" key="2">
    <source>
        <dbReference type="EMBL" id="TWI03653.1"/>
    </source>
</evidence>
<evidence type="ECO:0000256" key="1">
    <source>
        <dbReference type="SAM" id="SignalP"/>
    </source>
</evidence>
<dbReference type="Proteomes" id="UP000315167">
    <property type="component" value="Unassembled WGS sequence"/>
</dbReference>
<keyword evidence="1" id="KW-0732">Signal</keyword>
<dbReference type="InterPro" id="IPR035242">
    <property type="entry name" value="DUF5329"/>
</dbReference>
<dbReference type="RefSeq" id="WP_242007517.1">
    <property type="nucleotide sequence ID" value="NZ_VLKN01000003.1"/>
</dbReference>
<evidence type="ECO:0008006" key="4">
    <source>
        <dbReference type="Google" id="ProtNLM"/>
    </source>
</evidence>
<feature type="signal peptide" evidence="1">
    <location>
        <begin position="1"/>
        <end position="28"/>
    </location>
</feature>
<evidence type="ECO:0000313" key="3">
    <source>
        <dbReference type="Proteomes" id="UP000315167"/>
    </source>
</evidence>
<protein>
    <recommendedName>
        <fullName evidence="4">DUF5329 domain-containing protein</fullName>
    </recommendedName>
</protein>